<dbReference type="Proteomes" id="UP000823634">
    <property type="component" value="Unassembled WGS sequence"/>
</dbReference>
<feature type="domain" description="ABC3 transporter permease C-terminal" evidence="7">
    <location>
        <begin position="691"/>
        <end position="803"/>
    </location>
</feature>
<feature type="transmembrane region" description="Helical" evidence="6">
    <location>
        <begin position="350"/>
        <end position="375"/>
    </location>
</feature>
<evidence type="ECO:0000259" key="7">
    <source>
        <dbReference type="Pfam" id="PF02687"/>
    </source>
</evidence>
<comment type="caution">
    <text evidence="8">The sequence shown here is derived from an EMBL/GenBank/DDBJ whole genome shotgun (WGS) entry which is preliminary data.</text>
</comment>
<gene>
    <name evidence="8" type="ORF">IAC61_02990</name>
</gene>
<evidence type="ECO:0000256" key="3">
    <source>
        <dbReference type="ARBA" id="ARBA00022692"/>
    </source>
</evidence>
<feature type="transmembrane region" description="Helical" evidence="6">
    <location>
        <begin position="730"/>
        <end position="759"/>
    </location>
</feature>
<feature type="transmembrane region" description="Helical" evidence="6">
    <location>
        <begin position="691"/>
        <end position="709"/>
    </location>
</feature>
<dbReference type="InterPro" id="IPR038766">
    <property type="entry name" value="Membrane_comp_ABC_pdt"/>
</dbReference>
<keyword evidence="2" id="KW-1003">Cell membrane</keyword>
<keyword evidence="5 6" id="KW-0472">Membrane</keyword>
<feature type="transmembrane region" description="Helical" evidence="6">
    <location>
        <begin position="475"/>
        <end position="494"/>
    </location>
</feature>
<name>A0A9D9DGK9_9FIRM</name>
<reference evidence="8" key="2">
    <citation type="journal article" date="2021" name="PeerJ">
        <title>Extensive microbial diversity within the chicken gut microbiome revealed by metagenomics and culture.</title>
        <authorList>
            <person name="Gilroy R."/>
            <person name="Ravi A."/>
            <person name="Getino M."/>
            <person name="Pursley I."/>
            <person name="Horton D.L."/>
            <person name="Alikhan N.F."/>
            <person name="Baker D."/>
            <person name="Gharbi K."/>
            <person name="Hall N."/>
            <person name="Watson M."/>
            <person name="Adriaenssens E.M."/>
            <person name="Foster-Nyarko E."/>
            <person name="Jarju S."/>
            <person name="Secka A."/>
            <person name="Antonio M."/>
            <person name="Oren A."/>
            <person name="Chaudhuri R.R."/>
            <person name="La Ragione R."/>
            <person name="Hildebrand F."/>
            <person name="Pallen M.J."/>
        </authorList>
    </citation>
    <scope>NUCLEOTIDE SEQUENCE</scope>
    <source>
        <strain evidence="8">17113</strain>
    </source>
</reference>
<dbReference type="AlphaFoldDB" id="A0A9D9DGK9"/>
<sequence length="814" mass="89194">MCISPFRLLVRKRRRNLLGNWKQFLSILLMGGIAMTLFVGLFANAYSLQDRVDEAYAEGDYPSLYVFFSSPSSSYEAKARPLLGETDKLDSRLELSGSLSGKPVYFAISDSYPSLSHPYWVSSQLNEDYLLIDETLAEEGSLSGDFSLDSPKELSFPLSSFSSALEGYLPLLEGMVKEGGENVLARDSLDLSLSITGYMAHPENISTAQYSTSTVMLSKSYFLLGIEEVLRLNYIEEAITPMMAFLQGFLTDNLLLIQTDEIAETKESIESVFASDPAFLYCLEGTKAPWASAIQIELTEATSLTYLFPFVFFLVALLVILTTFAELIIKERIEIGTMLAIGVKRREIAFHYVSLVCALLSLSSFIGFIAGPLSIPLIMGQKYGILYSLPAASPFVFPFLPAILSFLFFLLSGSLCAYLATRRQLRLLPAECMRPEINKLKGKTKKPKIGKTPSPFALAGKTAIRSILCGPFKSAMVVVGVAGCTALLLCGFGIEDTIDRGLEVDTSIAYGNSLTISYSAKSYEAYPSYAEAEGIAEIDQFASEASSICFGPNEVLSEVRLFEDEHPLFDLDIPKGFVMVSEKTLESLGAEVGDVIEFTLNGQTYTSALGGSYESFSILGVCALLSDFLDVPYYTGAYVEAKDGVDPASLKQQILDSSSSSIASIATSKEMGEQVESIVSGIKVMTNAVKVFAILLALVVLYNLALLSFRTRFREIATMKVLGFSIKEIGFSLVLEALTLSAVGFALGCLFGFPFMYAVLKVNEVSLVQFLYSIHWTSYLYAFLLTFVVSFLISLYTSFLAKKVKMVESLKSVE</sequence>
<evidence type="ECO:0000256" key="6">
    <source>
        <dbReference type="SAM" id="Phobius"/>
    </source>
</evidence>
<protein>
    <submittedName>
        <fullName evidence="8">ABC transporter permease</fullName>
    </submittedName>
</protein>
<feature type="transmembrane region" description="Helical" evidence="6">
    <location>
        <begin position="21"/>
        <end position="43"/>
    </location>
</feature>
<keyword evidence="3 6" id="KW-0812">Transmembrane</keyword>
<organism evidence="8 9">
    <name type="scientific">Candidatus Alloenteromonas pullistercoris</name>
    <dbReference type="NCBI Taxonomy" id="2840785"/>
    <lineage>
        <taxon>Bacteria</taxon>
        <taxon>Bacillati</taxon>
        <taxon>Bacillota</taxon>
        <taxon>Bacillota incertae sedis</taxon>
        <taxon>Candidatus Alloenteromonas</taxon>
    </lineage>
</organism>
<dbReference type="PANTHER" id="PTHR30287:SF2">
    <property type="entry name" value="BLL1001 PROTEIN"/>
    <property type="match status" value="1"/>
</dbReference>
<dbReference type="Pfam" id="PF02687">
    <property type="entry name" value="FtsX"/>
    <property type="match status" value="2"/>
</dbReference>
<evidence type="ECO:0000256" key="1">
    <source>
        <dbReference type="ARBA" id="ARBA00004651"/>
    </source>
</evidence>
<evidence type="ECO:0000313" key="8">
    <source>
        <dbReference type="EMBL" id="MBO8426268.1"/>
    </source>
</evidence>
<feature type="transmembrane region" description="Helical" evidence="6">
    <location>
        <begin position="306"/>
        <end position="329"/>
    </location>
</feature>
<reference evidence="8" key="1">
    <citation type="submission" date="2020-10" db="EMBL/GenBank/DDBJ databases">
        <authorList>
            <person name="Gilroy R."/>
        </authorList>
    </citation>
    <scope>NUCLEOTIDE SEQUENCE</scope>
    <source>
        <strain evidence="8">17113</strain>
    </source>
</reference>
<feature type="transmembrane region" description="Helical" evidence="6">
    <location>
        <begin position="779"/>
        <end position="801"/>
    </location>
</feature>
<evidence type="ECO:0000256" key="5">
    <source>
        <dbReference type="ARBA" id="ARBA00023136"/>
    </source>
</evidence>
<feature type="domain" description="ABC3 transporter permease C-terminal" evidence="7">
    <location>
        <begin position="307"/>
        <end position="427"/>
    </location>
</feature>
<dbReference type="InterPro" id="IPR003838">
    <property type="entry name" value="ABC3_permease_C"/>
</dbReference>
<dbReference type="EMBL" id="JADINA010000019">
    <property type="protein sequence ID" value="MBO8426268.1"/>
    <property type="molecule type" value="Genomic_DNA"/>
</dbReference>
<proteinExistence type="predicted"/>
<evidence type="ECO:0000313" key="9">
    <source>
        <dbReference type="Proteomes" id="UP000823634"/>
    </source>
</evidence>
<dbReference type="GO" id="GO:0005886">
    <property type="term" value="C:plasma membrane"/>
    <property type="evidence" value="ECO:0007669"/>
    <property type="project" value="UniProtKB-SubCell"/>
</dbReference>
<accession>A0A9D9DGK9</accession>
<feature type="transmembrane region" description="Helical" evidence="6">
    <location>
        <begin position="395"/>
        <end position="420"/>
    </location>
</feature>
<comment type="subcellular location">
    <subcellularLocation>
        <location evidence="1">Cell membrane</location>
        <topology evidence="1">Multi-pass membrane protein</topology>
    </subcellularLocation>
</comment>
<keyword evidence="4 6" id="KW-1133">Transmembrane helix</keyword>
<evidence type="ECO:0000256" key="4">
    <source>
        <dbReference type="ARBA" id="ARBA00022989"/>
    </source>
</evidence>
<evidence type="ECO:0000256" key="2">
    <source>
        <dbReference type="ARBA" id="ARBA00022475"/>
    </source>
</evidence>
<dbReference type="PANTHER" id="PTHR30287">
    <property type="entry name" value="MEMBRANE COMPONENT OF PREDICTED ABC SUPERFAMILY METABOLITE UPTAKE TRANSPORTER"/>
    <property type="match status" value="1"/>
</dbReference>